<dbReference type="Proteomes" id="UP000030669">
    <property type="component" value="Unassembled WGS sequence"/>
</dbReference>
<name>S7QMT0_GLOTA</name>
<dbReference type="STRING" id="670483.S7QMT0"/>
<dbReference type="KEGG" id="gtr:GLOTRDRAFT_113389"/>
<proteinExistence type="predicted"/>
<accession>S7QMT0</accession>
<dbReference type="InterPro" id="IPR001611">
    <property type="entry name" value="Leu-rich_rpt"/>
</dbReference>
<dbReference type="InterPro" id="IPR032675">
    <property type="entry name" value="LRR_dom_sf"/>
</dbReference>
<reference evidence="2 3" key="1">
    <citation type="journal article" date="2012" name="Science">
        <title>The Paleozoic origin of enzymatic lignin decomposition reconstructed from 31 fungal genomes.</title>
        <authorList>
            <person name="Floudas D."/>
            <person name="Binder M."/>
            <person name="Riley R."/>
            <person name="Barry K."/>
            <person name="Blanchette R.A."/>
            <person name="Henrissat B."/>
            <person name="Martinez A.T."/>
            <person name="Otillar R."/>
            <person name="Spatafora J.W."/>
            <person name="Yadav J.S."/>
            <person name="Aerts A."/>
            <person name="Benoit I."/>
            <person name="Boyd A."/>
            <person name="Carlson A."/>
            <person name="Copeland A."/>
            <person name="Coutinho P.M."/>
            <person name="de Vries R.P."/>
            <person name="Ferreira P."/>
            <person name="Findley K."/>
            <person name="Foster B."/>
            <person name="Gaskell J."/>
            <person name="Glotzer D."/>
            <person name="Gorecki P."/>
            <person name="Heitman J."/>
            <person name="Hesse C."/>
            <person name="Hori C."/>
            <person name="Igarashi K."/>
            <person name="Jurgens J.A."/>
            <person name="Kallen N."/>
            <person name="Kersten P."/>
            <person name="Kohler A."/>
            <person name="Kuees U."/>
            <person name="Kumar T.K.A."/>
            <person name="Kuo A."/>
            <person name="LaButti K."/>
            <person name="Larrondo L.F."/>
            <person name="Lindquist E."/>
            <person name="Ling A."/>
            <person name="Lombard V."/>
            <person name="Lucas S."/>
            <person name="Lundell T."/>
            <person name="Martin R."/>
            <person name="McLaughlin D.J."/>
            <person name="Morgenstern I."/>
            <person name="Morin E."/>
            <person name="Murat C."/>
            <person name="Nagy L.G."/>
            <person name="Nolan M."/>
            <person name="Ohm R.A."/>
            <person name="Patyshakuliyeva A."/>
            <person name="Rokas A."/>
            <person name="Ruiz-Duenas F.J."/>
            <person name="Sabat G."/>
            <person name="Salamov A."/>
            <person name="Samejima M."/>
            <person name="Schmutz J."/>
            <person name="Slot J.C."/>
            <person name="St John F."/>
            <person name="Stenlid J."/>
            <person name="Sun H."/>
            <person name="Sun S."/>
            <person name="Syed K."/>
            <person name="Tsang A."/>
            <person name="Wiebenga A."/>
            <person name="Young D."/>
            <person name="Pisabarro A."/>
            <person name="Eastwood D.C."/>
            <person name="Martin F."/>
            <person name="Cullen D."/>
            <person name="Grigoriev I.V."/>
            <person name="Hibbett D.S."/>
        </authorList>
    </citation>
    <scope>NUCLEOTIDE SEQUENCE [LARGE SCALE GENOMIC DNA]</scope>
    <source>
        <strain evidence="2 3">ATCC 11539</strain>
    </source>
</reference>
<protein>
    <submittedName>
        <fullName evidence="2">RNI-like protein</fullName>
    </submittedName>
</protein>
<gene>
    <name evidence="2" type="ORF">GLOTRDRAFT_113389</name>
</gene>
<dbReference type="HOGENOM" id="CLU_028914_0_0_1"/>
<sequence>MPKLFAMLRASCPNILSHAFILADFMRGPSVTLTDELPGVQRFTIAGVSRCGASLQELHLIGFSKFADSVFASALSSLSSLRVLNLRGCSKVAAKTIEAAQKSCPMLTSLNLSYTAVTPVSLAPLALSRADLEVLKLAGIPNWTDATFAKFLSVMEERPDFQLKKLRTLKLRQTRLSDHSLDPVLAACPNLRRLDVSFTLIRRPSQLTGDAAPPLEKLSLTSTRVANSDVVTIVSRLPQLKVLALGALGGGQGSSVALANSSAMTLTDDTLRSLTSILEDYKNIEDVNLVGNTKLGLGGKVDRALAGFVRRVGRRCKRLNLANITSLRSSDLSDLVPWEEGEEPSPLETLILNNTNIDDDAAMYIRSCSSLTILELQGTKFTSEGLFQIIDHCPKLQKLDLTSCRGISVTDRRRFFEVWQDQRKERE</sequence>
<dbReference type="Gene3D" id="3.80.10.10">
    <property type="entry name" value="Ribonuclease Inhibitor"/>
    <property type="match status" value="1"/>
</dbReference>
<evidence type="ECO:0000313" key="2">
    <source>
        <dbReference type="EMBL" id="EPQ60876.1"/>
    </source>
</evidence>
<dbReference type="Pfam" id="PF25372">
    <property type="entry name" value="DUF7885"/>
    <property type="match status" value="1"/>
</dbReference>
<evidence type="ECO:0000313" key="3">
    <source>
        <dbReference type="Proteomes" id="UP000030669"/>
    </source>
</evidence>
<dbReference type="Pfam" id="PF13516">
    <property type="entry name" value="LRR_6"/>
    <property type="match status" value="2"/>
</dbReference>
<feature type="domain" description="F-box/LRR-repeat protein 15-like leucin rich repeat" evidence="1">
    <location>
        <begin position="48"/>
        <end position="153"/>
    </location>
</feature>
<dbReference type="GO" id="GO:0019005">
    <property type="term" value="C:SCF ubiquitin ligase complex"/>
    <property type="evidence" value="ECO:0007669"/>
    <property type="project" value="TreeGrafter"/>
</dbReference>
<dbReference type="EMBL" id="KB469296">
    <property type="protein sequence ID" value="EPQ60876.1"/>
    <property type="molecule type" value="Genomic_DNA"/>
</dbReference>
<dbReference type="InterPro" id="IPR057207">
    <property type="entry name" value="FBXL15_LRR"/>
</dbReference>
<organism evidence="2 3">
    <name type="scientific">Gloeophyllum trabeum (strain ATCC 11539 / FP-39264 / Madison 617)</name>
    <name type="common">Brown rot fungus</name>
    <dbReference type="NCBI Taxonomy" id="670483"/>
    <lineage>
        <taxon>Eukaryota</taxon>
        <taxon>Fungi</taxon>
        <taxon>Dikarya</taxon>
        <taxon>Basidiomycota</taxon>
        <taxon>Agaricomycotina</taxon>
        <taxon>Agaricomycetes</taxon>
        <taxon>Gloeophyllales</taxon>
        <taxon>Gloeophyllaceae</taxon>
        <taxon>Gloeophyllum</taxon>
    </lineage>
</organism>
<dbReference type="AlphaFoldDB" id="S7QMT0"/>
<dbReference type="PANTHER" id="PTHR13318">
    <property type="entry name" value="PARTNER OF PAIRED, ISOFORM B-RELATED"/>
    <property type="match status" value="1"/>
</dbReference>
<dbReference type="RefSeq" id="XP_007861182.1">
    <property type="nucleotide sequence ID" value="XM_007862991.1"/>
</dbReference>
<evidence type="ECO:0000259" key="1">
    <source>
        <dbReference type="Pfam" id="PF25372"/>
    </source>
</evidence>
<dbReference type="GO" id="GO:0031146">
    <property type="term" value="P:SCF-dependent proteasomal ubiquitin-dependent protein catabolic process"/>
    <property type="evidence" value="ECO:0007669"/>
    <property type="project" value="TreeGrafter"/>
</dbReference>
<dbReference type="OMA" id="PIIDACP"/>
<dbReference type="eggNOG" id="ENOG502SAW1">
    <property type="taxonomic scope" value="Eukaryota"/>
</dbReference>
<dbReference type="GeneID" id="19299724"/>
<dbReference type="SUPFAM" id="SSF52047">
    <property type="entry name" value="RNI-like"/>
    <property type="match status" value="1"/>
</dbReference>
<dbReference type="PANTHER" id="PTHR13318:SF95">
    <property type="entry name" value="F-BOX PROTEIN YLR352W"/>
    <property type="match status" value="1"/>
</dbReference>
<keyword evidence="3" id="KW-1185">Reference proteome</keyword>
<dbReference type="OrthoDB" id="550575at2759"/>